<dbReference type="GO" id="GO:0046503">
    <property type="term" value="P:glycerolipid catabolic process"/>
    <property type="evidence" value="ECO:0007669"/>
    <property type="project" value="TreeGrafter"/>
</dbReference>
<sequence>MNRHLGPMSFGGGRGLLHGRNRRGVAMPLHGQRSSEHMVAVGDIELCVSTFGDRRQPAAVLPSTSGLFWEDEFCGRLAAADRYVVRYDIRDTGRSTAYPTGSPGYTLRDLASDLVGLMDLFGLPRAHLVGFSVAGWICQLAALDHRDRVSALTLINTRPTSPGPADPDLPDHSDRIMGFFAATPPPDWSDQAAVIDYRVEQARILSGANGFDEQHARQQARRTVDRTTDMGSSALNLAFVDAGGRSARGRCGARRSAALSRRGWTSGSVAAPARHGGRSVACRARARSRLDAARVAAMPAGIQGGDGIPPATGDIGYLESAPDTGIDPLRTAVETH</sequence>
<name>A0A2S6AUA7_9NOCA</name>
<dbReference type="PANTHER" id="PTHR43433:SF5">
    <property type="entry name" value="AB HYDROLASE-1 DOMAIN-CONTAINING PROTEIN"/>
    <property type="match status" value="1"/>
</dbReference>
<dbReference type="SUPFAM" id="SSF53474">
    <property type="entry name" value="alpha/beta-Hydrolases"/>
    <property type="match status" value="1"/>
</dbReference>
<reference evidence="2 3" key="1">
    <citation type="submission" date="2018-02" db="EMBL/GenBank/DDBJ databases">
        <title>8 Nocardia nova and 1 Nocardia cyriacigeorgica strain used for evolution to TMP-SMX.</title>
        <authorList>
            <person name="Mehta H."/>
            <person name="Weng J."/>
            <person name="Shamoo Y."/>
        </authorList>
    </citation>
    <scope>NUCLEOTIDE SEQUENCE [LARGE SCALE GENOMIC DNA]</scope>
    <source>
        <strain evidence="2 3">MDA3139</strain>
    </source>
</reference>
<dbReference type="Pfam" id="PF00561">
    <property type="entry name" value="Abhydrolase_1"/>
    <property type="match status" value="1"/>
</dbReference>
<protein>
    <submittedName>
        <fullName evidence="2">Alpha/beta hydrolase</fullName>
    </submittedName>
</protein>
<evidence type="ECO:0000313" key="3">
    <source>
        <dbReference type="Proteomes" id="UP000239874"/>
    </source>
</evidence>
<keyword evidence="2" id="KW-0378">Hydrolase</keyword>
<dbReference type="InterPro" id="IPR050471">
    <property type="entry name" value="AB_hydrolase"/>
</dbReference>
<gene>
    <name evidence="2" type="ORF">C5E45_08460</name>
</gene>
<evidence type="ECO:0000259" key="1">
    <source>
        <dbReference type="Pfam" id="PF00561"/>
    </source>
</evidence>
<dbReference type="PANTHER" id="PTHR43433">
    <property type="entry name" value="HYDROLASE, ALPHA/BETA FOLD FAMILY PROTEIN"/>
    <property type="match status" value="1"/>
</dbReference>
<dbReference type="InterPro" id="IPR029058">
    <property type="entry name" value="AB_hydrolase_fold"/>
</dbReference>
<evidence type="ECO:0000313" key="2">
    <source>
        <dbReference type="EMBL" id="PPJ38867.1"/>
    </source>
</evidence>
<dbReference type="Proteomes" id="UP000239874">
    <property type="component" value="Unassembled WGS sequence"/>
</dbReference>
<comment type="caution">
    <text evidence="2">The sequence shown here is derived from an EMBL/GenBank/DDBJ whole genome shotgun (WGS) entry which is preliminary data.</text>
</comment>
<dbReference type="AlphaFoldDB" id="A0A2S6AUA7"/>
<feature type="domain" description="AB hydrolase-1" evidence="1">
    <location>
        <begin position="64"/>
        <end position="185"/>
    </location>
</feature>
<organism evidence="2 3">
    <name type="scientific">Nocardia nova</name>
    <dbReference type="NCBI Taxonomy" id="37330"/>
    <lineage>
        <taxon>Bacteria</taxon>
        <taxon>Bacillati</taxon>
        <taxon>Actinomycetota</taxon>
        <taxon>Actinomycetes</taxon>
        <taxon>Mycobacteriales</taxon>
        <taxon>Nocardiaceae</taxon>
        <taxon>Nocardia</taxon>
    </lineage>
</organism>
<proteinExistence type="predicted"/>
<dbReference type="InterPro" id="IPR000073">
    <property type="entry name" value="AB_hydrolase_1"/>
</dbReference>
<dbReference type="GO" id="GO:0004806">
    <property type="term" value="F:triacylglycerol lipase activity"/>
    <property type="evidence" value="ECO:0007669"/>
    <property type="project" value="TreeGrafter"/>
</dbReference>
<dbReference type="Gene3D" id="3.40.50.1820">
    <property type="entry name" value="alpha/beta hydrolase"/>
    <property type="match status" value="1"/>
</dbReference>
<dbReference type="EMBL" id="PSZC01000004">
    <property type="protein sequence ID" value="PPJ38867.1"/>
    <property type="molecule type" value="Genomic_DNA"/>
</dbReference>
<accession>A0A2S6AUA7</accession>